<dbReference type="GeneTree" id="ENSGT00940000178750"/>
<dbReference type="PROSITE" id="PS50845">
    <property type="entry name" value="RETICULON"/>
    <property type="match status" value="1"/>
</dbReference>
<keyword evidence="3" id="KW-0256">Endoplasmic reticulum</keyword>
<keyword evidence="4" id="KW-1133">Transmembrane helix</keyword>
<dbReference type="GO" id="GO:0014069">
    <property type="term" value="C:postsynaptic density"/>
    <property type="evidence" value="ECO:0007669"/>
    <property type="project" value="TreeGrafter"/>
</dbReference>
<evidence type="ECO:0000313" key="7">
    <source>
        <dbReference type="Ensembl" id="ENSPLAP00000025162.1"/>
    </source>
</evidence>
<dbReference type="InterPro" id="IPR003388">
    <property type="entry name" value="Reticulon"/>
</dbReference>
<evidence type="ECO:0000313" key="8">
    <source>
        <dbReference type="Proteomes" id="UP000261500"/>
    </source>
</evidence>
<evidence type="ECO:0000256" key="5">
    <source>
        <dbReference type="ARBA" id="ARBA00023136"/>
    </source>
</evidence>
<reference evidence="7" key="2">
    <citation type="submission" date="2025-09" db="UniProtKB">
        <authorList>
            <consortium name="Ensembl"/>
        </authorList>
    </citation>
    <scope>IDENTIFICATION</scope>
</reference>
<dbReference type="STRING" id="48699.ENSPLAP00000025162"/>
<dbReference type="InterPro" id="IPR046964">
    <property type="entry name" value="RTN1-4"/>
</dbReference>
<evidence type="ECO:0000256" key="4">
    <source>
        <dbReference type="ARBA" id="ARBA00022989"/>
    </source>
</evidence>
<evidence type="ECO:0000256" key="3">
    <source>
        <dbReference type="ARBA" id="ARBA00022824"/>
    </source>
</evidence>
<dbReference type="Gene3D" id="1.20.5.2480">
    <property type="match status" value="1"/>
</dbReference>
<proteinExistence type="predicted"/>
<dbReference type="GO" id="GO:0043005">
    <property type="term" value="C:neuron projection"/>
    <property type="evidence" value="ECO:0007669"/>
    <property type="project" value="TreeGrafter"/>
</dbReference>
<keyword evidence="8" id="KW-1185">Reference proteome</keyword>
<reference evidence="7" key="1">
    <citation type="submission" date="2025-08" db="UniProtKB">
        <authorList>
            <consortium name="Ensembl"/>
        </authorList>
    </citation>
    <scope>IDENTIFICATION</scope>
</reference>
<protein>
    <recommendedName>
        <fullName evidence="6">Reticulon domain-containing protein</fullName>
    </recommendedName>
</protein>
<keyword evidence="5" id="KW-0472">Membrane</keyword>
<accession>A0A3B3VJR8</accession>
<dbReference type="Ensembl" id="ENSPLAT00000001546.1">
    <property type="protein sequence ID" value="ENSPLAP00000025162.1"/>
    <property type="gene ID" value="ENSPLAG00000011944.1"/>
</dbReference>
<dbReference type="PANTHER" id="PTHR45799">
    <property type="entry name" value="RETICULON-LIKE PROTEIN"/>
    <property type="match status" value="1"/>
</dbReference>
<name>A0A3B3VJR8_9TELE</name>
<organism evidence="7 8">
    <name type="scientific">Poecilia latipinna</name>
    <name type="common">sailfin molly</name>
    <dbReference type="NCBI Taxonomy" id="48699"/>
    <lineage>
        <taxon>Eukaryota</taxon>
        <taxon>Metazoa</taxon>
        <taxon>Chordata</taxon>
        <taxon>Craniata</taxon>
        <taxon>Vertebrata</taxon>
        <taxon>Euteleostomi</taxon>
        <taxon>Actinopterygii</taxon>
        <taxon>Neopterygii</taxon>
        <taxon>Teleostei</taxon>
        <taxon>Neoteleostei</taxon>
        <taxon>Acanthomorphata</taxon>
        <taxon>Ovalentaria</taxon>
        <taxon>Atherinomorphae</taxon>
        <taxon>Cyprinodontiformes</taxon>
        <taxon>Poeciliidae</taxon>
        <taxon>Poeciliinae</taxon>
        <taxon>Poecilia</taxon>
    </lineage>
</organism>
<dbReference type="GO" id="GO:0030182">
    <property type="term" value="P:neuron differentiation"/>
    <property type="evidence" value="ECO:0007669"/>
    <property type="project" value="TreeGrafter"/>
</dbReference>
<evidence type="ECO:0000256" key="1">
    <source>
        <dbReference type="ARBA" id="ARBA00004477"/>
    </source>
</evidence>
<keyword evidence="2" id="KW-0812">Transmembrane</keyword>
<comment type="subcellular location">
    <subcellularLocation>
        <location evidence="1">Endoplasmic reticulum membrane</location>
        <topology evidence="1">Multi-pass membrane protein</topology>
    </subcellularLocation>
</comment>
<dbReference type="GO" id="GO:0005789">
    <property type="term" value="C:endoplasmic reticulum membrane"/>
    <property type="evidence" value="ECO:0007669"/>
    <property type="project" value="UniProtKB-SubCell"/>
</dbReference>
<evidence type="ECO:0000259" key="6">
    <source>
        <dbReference type="PROSITE" id="PS50845"/>
    </source>
</evidence>
<dbReference type="AlphaFoldDB" id="A0A3B3VJR8"/>
<dbReference type="PANTHER" id="PTHR45799:SF6">
    <property type="entry name" value="RETICULON"/>
    <property type="match status" value="1"/>
</dbReference>
<dbReference type="GO" id="GO:0007420">
    <property type="term" value="P:brain development"/>
    <property type="evidence" value="ECO:0007669"/>
    <property type="project" value="TreeGrafter"/>
</dbReference>
<dbReference type="GO" id="GO:0071787">
    <property type="term" value="P:endoplasmic reticulum tubular network formation"/>
    <property type="evidence" value="ECO:0007669"/>
    <property type="project" value="TreeGrafter"/>
</dbReference>
<evidence type="ECO:0000256" key="2">
    <source>
        <dbReference type="ARBA" id="ARBA00022692"/>
    </source>
</evidence>
<sequence length="96" mass="11196">MMCQLRQIDFLLFLVLNNISFVTLAKKSLRKLINDLIHCVNNVVSYMLLALLCVTITFRIYKSVVQAVQKSTEGRPFRELIEKNVTIPPKMFRKHV</sequence>
<feature type="domain" description="Reticulon" evidence="6">
    <location>
        <begin position="7"/>
        <end position="96"/>
    </location>
</feature>
<dbReference type="Proteomes" id="UP000261500">
    <property type="component" value="Unplaced"/>
</dbReference>